<organism evidence="5 6">
    <name type="scientific">Marinobacterium stanieri</name>
    <dbReference type="NCBI Taxonomy" id="49186"/>
    <lineage>
        <taxon>Bacteria</taxon>
        <taxon>Pseudomonadati</taxon>
        <taxon>Pseudomonadota</taxon>
        <taxon>Gammaproteobacteria</taxon>
        <taxon>Oceanospirillales</taxon>
        <taxon>Oceanospirillaceae</taxon>
        <taxon>Marinobacterium</taxon>
    </lineage>
</organism>
<dbReference type="InterPro" id="IPR018389">
    <property type="entry name" value="DctP_fam"/>
</dbReference>
<evidence type="ECO:0000256" key="1">
    <source>
        <dbReference type="ARBA" id="ARBA00022729"/>
    </source>
</evidence>
<protein>
    <submittedName>
        <fullName evidence="5">TRAP-type mannitol/chloroaromatic compound transport system, substrate-binding protein</fullName>
    </submittedName>
</protein>
<dbReference type="GO" id="GO:0031317">
    <property type="term" value="C:tripartite ATP-independent periplasmic transporter complex"/>
    <property type="evidence" value="ECO:0007669"/>
    <property type="project" value="InterPro"/>
</dbReference>
<dbReference type="EMBL" id="FTMN01000001">
    <property type="protein sequence ID" value="SIP94699.1"/>
    <property type="molecule type" value="Genomic_DNA"/>
</dbReference>
<feature type="binding site" evidence="3">
    <location>
        <position position="210"/>
    </location>
    <ligand>
        <name>Na(+)</name>
        <dbReference type="ChEBI" id="CHEBI:29101"/>
    </ligand>
</feature>
<reference evidence="5 6" key="1">
    <citation type="submission" date="2017-01" db="EMBL/GenBank/DDBJ databases">
        <authorList>
            <person name="Mah S.A."/>
            <person name="Swanson W.J."/>
            <person name="Moy G.W."/>
            <person name="Vacquier V.D."/>
        </authorList>
    </citation>
    <scope>NUCLEOTIDE SEQUENCE [LARGE SCALE GENOMIC DNA]</scope>
    <source>
        <strain evidence="5 6">DSM 7027</strain>
    </source>
</reference>
<proteinExistence type="predicted"/>
<feature type="binding site" evidence="2">
    <location>
        <position position="172"/>
    </location>
    <ligand>
        <name>substrate</name>
    </ligand>
</feature>
<dbReference type="Gene3D" id="3.40.190.10">
    <property type="entry name" value="Periplasmic binding protein-like II"/>
    <property type="match status" value="1"/>
</dbReference>
<dbReference type="RefSeq" id="WP_076460552.1">
    <property type="nucleotide sequence ID" value="NZ_FTMN01000001.1"/>
</dbReference>
<keyword evidence="6" id="KW-1185">Reference proteome</keyword>
<dbReference type="GO" id="GO:0046872">
    <property type="term" value="F:metal ion binding"/>
    <property type="evidence" value="ECO:0007669"/>
    <property type="project" value="UniProtKB-KW"/>
</dbReference>
<dbReference type="PANTHER" id="PTHR33376:SF5">
    <property type="entry name" value="EXTRACYTOPLASMIC SOLUTE RECEPTOR PROTEIN"/>
    <property type="match status" value="1"/>
</dbReference>
<dbReference type="PIRSF" id="PIRSF039026">
    <property type="entry name" value="SiaP"/>
    <property type="match status" value="1"/>
</dbReference>
<feature type="signal peptide" evidence="4">
    <location>
        <begin position="1"/>
        <end position="22"/>
    </location>
</feature>
<evidence type="ECO:0000313" key="5">
    <source>
        <dbReference type="EMBL" id="SIP94699.1"/>
    </source>
</evidence>
<evidence type="ECO:0000256" key="4">
    <source>
        <dbReference type="SAM" id="SignalP"/>
    </source>
</evidence>
<dbReference type="Gene3D" id="3.40.190.170">
    <property type="entry name" value="Bacterial extracellular solute-binding protein, family 7"/>
    <property type="match status" value="1"/>
</dbReference>
<dbReference type="InterPro" id="IPR038404">
    <property type="entry name" value="TRAP_DctP_sf"/>
</dbReference>
<feature type="binding site" evidence="2">
    <location>
        <position position="151"/>
    </location>
    <ligand>
        <name>substrate</name>
    </ligand>
</feature>
<evidence type="ECO:0000256" key="2">
    <source>
        <dbReference type="PIRSR" id="PIRSR039026-1"/>
    </source>
</evidence>
<evidence type="ECO:0000256" key="3">
    <source>
        <dbReference type="PIRSR" id="PIRSR039026-2"/>
    </source>
</evidence>
<dbReference type="eggNOG" id="COG4663">
    <property type="taxonomic scope" value="Bacteria"/>
</dbReference>
<dbReference type="AlphaFoldDB" id="A0A1N6NRG8"/>
<sequence length="355" mass="39312">MKKLLKAATLGLTLTASTFALADFDKVRWQVPMGFPSSLTALGDTMPEVAKMVSDMSGGKVVLKTFEPGKLIPSLGVFENVSNGNIPAGYSWMGYEWGQIPASALFGATPFGLESQEFLAWMYHHGGDEMLKELFAPHNVYPILCGTISPEAAGWFREEMDSLDKFKGLKFRAAGVGGEIMSEFGMSVTLLPGGELYQALETGVLDATEFSMPIVDEQLGFYQVAKHYYLPGWHQPSTNQYLYVNLDKWNGLNSQTQALIENSCKAANTVALAKAEALQGAVLKSFEEKGVQLHKYSPEILNAFKEATDRVMARRSESDPMFDKVYSSMKAFQDEHRPWKNFGYLPRDFGVEDAE</sequence>
<dbReference type="Proteomes" id="UP000186895">
    <property type="component" value="Unassembled WGS sequence"/>
</dbReference>
<feature type="binding site" evidence="3">
    <location>
        <position position="235"/>
    </location>
    <ligand>
        <name>substrate</name>
    </ligand>
</feature>
<dbReference type="GO" id="GO:0055085">
    <property type="term" value="P:transmembrane transport"/>
    <property type="evidence" value="ECO:0007669"/>
    <property type="project" value="InterPro"/>
</dbReference>
<dbReference type="PANTHER" id="PTHR33376">
    <property type="match status" value="1"/>
</dbReference>
<dbReference type="STRING" id="49186.SAMN05421647_101510"/>
<gene>
    <name evidence="5" type="ORF">SAMN05421647_101510</name>
</gene>
<feature type="binding site" evidence="3">
    <location>
        <position position="209"/>
    </location>
    <ligand>
        <name>substrate</name>
    </ligand>
</feature>
<dbReference type="NCBIfam" id="NF037995">
    <property type="entry name" value="TRAP_S1"/>
    <property type="match status" value="1"/>
</dbReference>
<dbReference type="Pfam" id="PF03480">
    <property type="entry name" value="DctP"/>
    <property type="match status" value="1"/>
</dbReference>
<feature type="chain" id="PRO_5013224108" evidence="4">
    <location>
        <begin position="23"/>
        <end position="355"/>
    </location>
</feature>
<dbReference type="InterPro" id="IPR026289">
    <property type="entry name" value="SBP_TakP-like"/>
</dbReference>
<dbReference type="CDD" id="cd13604">
    <property type="entry name" value="PBP2_TRAP_ketoacid_lactate_like"/>
    <property type="match status" value="1"/>
</dbReference>
<accession>A0A1N6NRG8</accession>
<evidence type="ECO:0000313" key="6">
    <source>
        <dbReference type="Proteomes" id="UP000186895"/>
    </source>
</evidence>
<keyword evidence="3" id="KW-0479">Metal-binding</keyword>
<keyword evidence="1 4" id="KW-0732">Signal</keyword>
<name>A0A1N6NRG8_9GAMM</name>